<dbReference type="AlphaFoldDB" id="M6V6B6"/>
<feature type="transmembrane region" description="Helical" evidence="1">
    <location>
        <begin position="12"/>
        <end position="31"/>
    </location>
</feature>
<name>M6V6B6_9LEPT</name>
<evidence type="ECO:0000313" key="3">
    <source>
        <dbReference type="Proteomes" id="UP000012112"/>
    </source>
</evidence>
<organism evidence="2 3">
    <name type="scientific">Leptospira noguchii</name>
    <dbReference type="NCBI Taxonomy" id="28182"/>
    <lineage>
        <taxon>Bacteria</taxon>
        <taxon>Pseudomonadati</taxon>
        <taxon>Spirochaetota</taxon>
        <taxon>Spirochaetia</taxon>
        <taxon>Leptospirales</taxon>
        <taxon>Leptospiraceae</taxon>
        <taxon>Leptospira</taxon>
    </lineage>
</organism>
<protein>
    <submittedName>
        <fullName evidence="2">Uncharacterized protein</fullName>
    </submittedName>
</protein>
<evidence type="ECO:0000313" key="2">
    <source>
        <dbReference type="EMBL" id="EMO52430.1"/>
    </source>
</evidence>
<comment type="caution">
    <text evidence="2">The sequence shown here is derived from an EMBL/GenBank/DDBJ whole genome shotgun (WGS) entry which is preliminary data.</text>
</comment>
<dbReference type="EMBL" id="AKWD02000057">
    <property type="protein sequence ID" value="EMO52430.1"/>
    <property type="molecule type" value="Genomic_DNA"/>
</dbReference>
<reference evidence="2 3" key="1">
    <citation type="submission" date="2013-01" db="EMBL/GenBank/DDBJ databases">
        <authorList>
            <person name="Harkins D.M."/>
            <person name="Durkin A.S."/>
            <person name="Brinkac L.M."/>
            <person name="Haft D.H."/>
            <person name="Selengut J.D."/>
            <person name="Sanka R."/>
            <person name="DePew J."/>
            <person name="Purushe J."/>
            <person name="Matthias M.A."/>
            <person name="Vinetz J.M."/>
            <person name="Sutton G.G."/>
            <person name="Nierman W.C."/>
            <person name="Fouts D.E."/>
        </authorList>
    </citation>
    <scope>NUCLEOTIDE SEQUENCE [LARGE SCALE GENOMIC DNA]</scope>
    <source>
        <strain evidence="2 3">HAI1536</strain>
    </source>
</reference>
<sequence>MDLIFLSSFEPFLIVSLLIVFIFNLGLVPFFSERPLFFRDD</sequence>
<accession>M6V6B6</accession>
<proteinExistence type="predicted"/>
<keyword evidence="1" id="KW-0812">Transmembrane</keyword>
<gene>
    <name evidence="2" type="ORF">LEP1GSC172_0340</name>
</gene>
<evidence type="ECO:0000256" key="1">
    <source>
        <dbReference type="SAM" id="Phobius"/>
    </source>
</evidence>
<keyword evidence="1" id="KW-1133">Transmembrane helix</keyword>
<keyword evidence="1" id="KW-0472">Membrane</keyword>
<dbReference type="Proteomes" id="UP000012112">
    <property type="component" value="Unassembled WGS sequence"/>
</dbReference>